<evidence type="ECO:0000313" key="10">
    <source>
        <dbReference type="EMBL" id="CAB4780025.1"/>
    </source>
</evidence>
<dbReference type="EMBL" id="CAEZXT010000050">
    <property type="protein sequence ID" value="CAB4701082.1"/>
    <property type="molecule type" value="Genomic_DNA"/>
</dbReference>
<protein>
    <submittedName>
        <fullName evidence="7">Unannotated protein</fullName>
    </submittedName>
</protein>
<evidence type="ECO:0000313" key="8">
    <source>
        <dbReference type="EMBL" id="CAB4662767.1"/>
    </source>
</evidence>
<keyword evidence="5 6" id="KW-0472">Membrane</keyword>
<evidence type="ECO:0000313" key="12">
    <source>
        <dbReference type="EMBL" id="CAB4849027.1"/>
    </source>
</evidence>
<keyword evidence="4 6" id="KW-1133">Transmembrane helix</keyword>
<dbReference type="EMBL" id="CAFAAR010000031">
    <property type="protein sequence ID" value="CAB4801023.1"/>
    <property type="molecule type" value="Genomic_DNA"/>
</dbReference>
<dbReference type="PROSITE" id="PS51257">
    <property type="entry name" value="PROKAR_LIPOPROTEIN"/>
    <property type="match status" value="1"/>
</dbReference>
<sequence length="333" mass="35227">MRRKISHSLRAFLSTEVAGGLTLVLACVIALAFANSPLRNGYENLFAPWHTFISEGLMSIFFFLVGLEIKKEFLEGELRNPRTALLPVIAALGGMLIPALIYFAFNHGLPSSNGWAIPMPTDIALSLGALALLGSRIDTSLKIFLLTLAIADDLGSIIVLGIFYSGGISPTRIASTIGAVGLAWVLPFGRRISSTQVIDFIHPWTTFLVVPLFALANLGISIDFSSLGSTFASPIVIGIVVGRVLGKILGITLFAYLAVRLGVAKMPPSLTFKEISGAGALAGMGLTVSLFIANLALKDSTLLAETKIALIIAGAMSAIIGTIILRKFSKAQD</sequence>
<feature type="transmembrane region" description="Helical" evidence="6">
    <location>
        <begin position="117"/>
        <end position="134"/>
    </location>
</feature>
<dbReference type="Pfam" id="PF06965">
    <property type="entry name" value="Na_H_antiport_1"/>
    <property type="match status" value="1"/>
</dbReference>
<feature type="transmembrane region" description="Helical" evidence="6">
    <location>
        <begin position="201"/>
        <end position="222"/>
    </location>
</feature>
<feature type="transmembrane region" description="Helical" evidence="6">
    <location>
        <begin position="85"/>
        <end position="105"/>
    </location>
</feature>
<keyword evidence="3 6" id="KW-0812">Transmembrane</keyword>
<feature type="transmembrane region" description="Helical" evidence="6">
    <location>
        <begin position="46"/>
        <end position="65"/>
    </location>
</feature>
<dbReference type="AlphaFoldDB" id="A0A6J6FF76"/>
<evidence type="ECO:0000313" key="14">
    <source>
        <dbReference type="EMBL" id="CAB5007809.1"/>
    </source>
</evidence>
<feature type="transmembrane region" description="Helical" evidence="6">
    <location>
        <begin position="308"/>
        <end position="325"/>
    </location>
</feature>
<reference evidence="7" key="1">
    <citation type="submission" date="2020-05" db="EMBL/GenBank/DDBJ databases">
        <authorList>
            <person name="Chiriac C."/>
            <person name="Salcher M."/>
            <person name="Ghai R."/>
            <person name="Kavagutti S V."/>
        </authorList>
    </citation>
    <scope>NUCLEOTIDE SEQUENCE</scope>
</reference>
<dbReference type="GO" id="GO:0005886">
    <property type="term" value="C:plasma membrane"/>
    <property type="evidence" value="ECO:0007669"/>
    <property type="project" value="UniProtKB-SubCell"/>
</dbReference>
<feature type="transmembrane region" description="Helical" evidence="6">
    <location>
        <begin position="143"/>
        <end position="164"/>
    </location>
</feature>
<evidence type="ECO:0000256" key="5">
    <source>
        <dbReference type="ARBA" id="ARBA00023136"/>
    </source>
</evidence>
<organism evidence="7">
    <name type="scientific">freshwater metagenome</name>
    <dbReference type="NCBI Taxonomy" id="449393"/>
    <lineage>
        <taxon>unclassified sequences</taxon>
        <taxon>metagenomes</taxon>
        <taxon>ecological metagenomes</taxon>
    </lineage>
</organism>
<dbReference type="GO" id="GO:0006885">
    <property type="term" value="P:regulation of pH"/>
    <property type="evidence" value="ECO:0007669"/>
    <property type="project" value="InterPro"/>
</dbReference>
<dbReference type="GO" id="GO:0015385">
    <property type="term" value="F:sodium:proton antiporter activity"/>
    <property type="evidence" value="ECO:0007669"/>
    <property type="project" value="TreeGrafter"/>
</dbReference>
<feature type="transmembrane region" description="Helical" evidence="6">
    <location>
        <begin position="234"/>
        <end position="263"/>
    </location>
</feature>
<proteinExistence type="inferred from homology"/>
<dbReference type="EMBL" id="CAFBPG010000027">
    <property type="protein sequence ID" value="CAB5007809.1"/>
    <property type="molecule type" value="Genomic_DNA"/>
</dbReference>
<keyword evidence="2" id="KW-1003">Cell membrane</keyword>
<evidence type="ECO:0000256" key="6">
    <source>
        <dbReference type="SAM" id="Phobius"/>
    </source>
</evidence>
<dbReference type="Gene3D" id="1.20.1530.10">
    <property type="entry name" value="Na+/H+ antiporter like domain"/>
    <property type="match status" value="1"/>
</dbReference>
<feature type="transmembrane region" description="Helical" evidence="6">
    <location>
        <begin position="170"/>
        <end position="189"/>
    </location>
</feature>
<dbReference type="InterPro" id="IPR023171">
    <property type="entry name" value="Na/H_antiporter_dom_sf"/>
</dbReference>
<dbReference type="EMBL" id="CAEZWS010000021">
    <property type="protein sequence ID" value="CAB4662767.1"/>
    <property type="molecule type" value="Genomic_DNA"/>
</dbReference>
<dbReference type="EMBL" id="CAEZZZ010000038">
    <property type="protein sequence ID" value="CAB4780025.1"/>
    <property type="molecule type" value="Genomic_DNA"/>
</dbReference>
<accession>A0A6J6FF76</accession>
<evidence type="ECO:0000313" key="7">
    <source>
        <dbReference type="EMBL" id="CAB4587522.1"/>
    </source>
</evidence>
<evidence type="ECO:0000313" key="13">
    <source>
        <dbReference type="EMBL" id="CAB4971879.1"/>
    </source>
</evidence>
<evidence type="ECO:0000313" key="9">
    <source>
        <dbReference type="EMBL" id="CAB4701082.1"/>
    </source>
</evidence>
<name>A0A6J6FF76_9ZZZZ</name>
<feature type="transmembrane region" description="Helical" evidence="6">
    <location>
        <begin position="12"/>
        <end position="34"/>
    </location>
</feature>
<feature type="transmembrane region" description="Helical" evidence="6">
    <location>
        <begin position="275"/>
        <end position="296"/>
    </location>
</feature>
<evidence type="ECO:0000256" key="3">
    <source>
        <dbReference type="ARBA" id="ARBA00022692"/>
    </source>
</evidence>
<comment type="subcellular location">
    <subcellularLocation>
        <location evidence="1">Cell inner membrane</location>
        <topology evidence="1">Multi-pass membrane protein</topology>
    </subcellularLocation>
</comment>
<dbReference type="HAMAP" id="MF_01844">
    <property type="entry name" value="NhaA"/>
    <property type="match status" value="1"/>
</dbReference>
<dbReference type="PANTHER" id="PTHR30341">
    <property type="entry name" value="SODIUM ION/PROTON ANTIPORTER NHAA-RELATED"/>
    <property type="match status" value="1"/>
</dbReference>
<gene>
    <name evidence="7" type="ORF">UFOPK1773_00605</name>
    <name evidence="8" type="ORF">UFOPK2288_00571</name>
    <name evidence="9" type="ORF">UFOPK2589_00835</name>
    <name evidence="10" type="ORF">UFOPK2931_00719</name>
    <name evidence="11" type="ORF">UFOPK3056_00503</name>
    <name evidence="12" type="ORF">UFOPK3287_00444</name>
    <name evidence="13" type="ORF">UFOPK3916_00476</name>
    <name evidence="14" type="ORF">UFOPK4074_00471</name>
</gene>
<dbReference type="PANTHER" id="PTHR30341:SF0">
    <property type="entry name" value="NA(+)_H(+) ANTIPORTER NHAA"/>
    <property type="match status" value="1"/>
</dbReference>
<dbReference type="EMBL" id="CAEZUA010000030">
    <property type="protein sequence ID" value="CAB4587522.1"/>
    <property type="molecule type" value="Genomic_DNA"/>
</dbReference>
<evidence type="ECO:0000256" key="1">
    <source>
        <dbReference type="ARBA" id="ARBA00004429"/>
    </source>
</evidence>
<dbReference type="EMBL" id="CAFBJH010000018">
    <property type="protein sequence ID" value="CAB4849027.1"/>
    <property type="molecule type" value="Genomic_DNA"/>
</dbReference>
<evidence type="ECO:0000313" key="11">
    <source>
        <dbReference type="EMBL" id="CAB4801023.1"/>
    </source>
</evidence>
<evidence type="ECO:0000256" key="2">
    <source>
        <dbReference type="ARBA" id="ARBA00022475"/>
    </source>
</evidence>
<dbReference type="InterPro" id="IPR004670">
    <property type="entry name" value="NhaA"/>
</dbReference>
<dbReference type="EMBL" id="CAFBOE010000026">
    <property type="protein sequence ID" value="CAB4971879.1"/>
    <property type="molecule type" value="Genomic_DNA"/>
</dbReference>
<evidence type="ECO:0000256" key="4">
    <source>
        <dbReference type="ARBA" id="ARBA00022989"/>
    </source>
</evidence>